<dbReference type="CDD" id="cd18095">
    <property type="entry name" value="SpoU-like_rRNA-MTase"/>
    <property type="match status" value="1"/>
</dbReference>
<dbReference type="InterPro" id="IPR029028">
    <property type="entry name" value="Alpha/beta_knot_MTases"/>
</dbReference>
<dbReference type="InterPro" id="IPR029026">
    <property type="entry name" value="tRNA_m1G_MTases_N"/>
</dbReference>
<protein>
    <recommendedName>
        <fullName evidence="3">tRNA/rRNA methyltransferase SpoU type domain-containing protein</fullName>
    </recommendedName>
</protein>
<dbReference type="GO" id="GO:0006396">
    <property type="term" value="P:RNA processing"/>
    <property type="evidence" value="ECO:0007669"/>
    <property type="project" value="InterPro"/>
</dbReference>
<dbReference type="GO" id="GO:0008173">
    <property type="term" value="F:RNA methyltransferase activity"/>
    <property type="evidence" value="ECO:0007669"/>
    <property type="project" value="InterPro"/>
</dbReference>
<evidence type="ECO:0000313" key="4">
    <source>
        <dbReference type="EMBL" id="TYJ10698.1"/>
    </source>
</evidence>
<sequence>MLCSYKLWVQASYPPHLKLLNQNSNIPIPKTKTQFQRKSLDGRFDDIDDDADGSGLRKFALPSHVKSITSTSNPFVKHCLKLKNSSSYRHSHASALVVGTTPIREIYRYKESSQEKTEIDCLLLLENAEIPEGLDTHSCHVVRIGSMVMKKLSGVQSAESIEAIALMRFPTSFLNLTVDQNKSDSQSWFPSTHRILVLDGIQDPGNLGTLIRSAMAFQWDGIFLLPGCCDPFNEKALRASRGASFQLPIVSGSWNHLQTLKDTFNMKMLAGHPDIDGKLKKPFSLSQEFVHSVAHVPSCLVLGSEGRGLSEKSQLKCELVSIPMTGKFESLNVSVAGGIFLYMLQPKN</sequence>
<dbReference type="FunFam" id="3.40.1280.10:FF:000027">
    <property type="entry name" value="Putative tRNA/rRNA methyltransferase YsgA"/>
    <property type="match status" value="1"/>
</dbReference>
<dbReference type="InterPro" id="IPR029064">
    <property type="entry name" value="Ribosomal_eL30-like_sf"/>
</dbReference>
<dbReference type="GO" id="GO:0032259">
    <property type="term" value="P:methylation"/>
    <property type="evidence" value="ECO:0007669"/>
    <property type="project" value="UniProtKB-KW"/>
</dbReference>
<gene>
    <name evidence="4" type="ORF">E1A91_A11G225100v1</name>
</gene>
<evidence type="ECO:0000256" key="2">
    <source>
        <dbReference type="ARBA" id="ARBA00022679"/>
    </source>
</evidence>
<dbReference type="PANTHER" id="PTHR43191">
    <property type="entry name" value="RRNA METHYLTRANSFERASE 3"/>
    <property type="match status" value="1"/>
</dbReference>
<proteinExistence type="predicted"/>
<reference evidence="4 5" key="1">
    <citation type="submission" date="2019-07" db="EMBL/GenBank/DDBJ databases">
        <title>WGS assembly of Gossypium mustelinum.</title>
        <authorList>
            <person name="Chen Z.J."/>
            <person name="Sreedasyam A."/>
            <person name="Ando A."/>
            <person name="Song Q."/>
            <person name="De L."/>
            <person name="Hulse-Kemp A."/>
            <person name="Ding M."/>
            <person name="Ye W."/>
            <person name="Kirkbride R."/>
            <person name="Jenkins J."/>
            <person name="Plott C."/>
            <person name="Lovell J."/>
            <person name="Lin Y.-M."/>
            <person name="Vaughn R."/>
            <person name="Liu B."/>
            <person name="Li W."/>
            <person name="Simpson S."/>
            <person name="Scheffler B."/>
            <person name="Saski C."/>
            <person name="Grover C."/>
            <person name="Hu G."/>
            <person name="Conover J."/>
            <person name="Carlson J."/>
            <person name="Shu S."/>
            <person name="Boston L."/>
            <person name="Williams M."/>
            <person name="Peterson D."/>
            <person name="Mcgee K."/>
            <person name="Jones D."/>
            <person name="Wendel J."/>
            <person name="Stelly D."/>
            <person name="Grimwood J."/>
            <person name="Schmutz J."/>
        </authorList>
    </citation>
    <scope>NUCLEOTIDE SEQUENCE [LARGE SCALE GENOMIC DNA]</scope>
    <source>
        <strain evidence="4">1408120.09</strain>
    </source>
</reference>
<dbReference type="SUPFAM" id="SSF75217">
    <property type="entry name" value="alpha/beta knot"/>
    <property type="match status" value="1"/>
</dbReference>
<evidence type="ECO:0000259" key="3">
    <source>
        <dbReference type="Pfam" id="PF00588"/>
    </source>
</evidence>
<evidence type="ECO:0000256" key="1">
    <source>
        <dbReference type="ARBA" id="ARBA00022603"/>
    </source>
</evidence>
<dbReference type="AlphaFoldDB" id="A0A5D2X9E8"/>
<keyword evidence="1" id="KW-0489">Methyltransferase</keyword>
<dbReference type="SUPFAM" id="SSF55315">
    <property type="entry name" value="L30e-like"/>
    <property type="match status" value="1"/>
</dbReference>
<keyword evidence="5" id="KW-1185">Reference proteome</keyword>
<dbReference type="Pfam" id="PF00588">
    <property type="entry name" value="SpoU_methylase"/>
    <property type="match status" value="1"/>
</dbReference>
<dbReference type="PANTHER" id="PTHR43191:SF2">
    <property type="entry name" value="RRNA METHYLTRANSFERASE 3, MITOCHONDRIAL"/>
    <property type="match status" value="1"/>
</dbReference>
<dbReference type="GO" id="GO:0003723">
    <property type="term" value="F:RNA binding"/>
    <property type="evidence" value="ECO:0007669"/>
    <property type="project" value="InterPro"/>
</dbReference>
<dbReference type="Proteomes" id="UP000323597">
    <property type="component" value="Chromosome A11"/>
</dbReference>
<dbReference type="Gene3D" id="3.30.1330.30">
    <property type="match status" value="1"/>
</dbReference>
<keyword evidence="2" id="KW-0808">Transferase</keyword>
<feature type="domain" description="tRNA/rRNA methyltransferase SpoU type" evidence="3">
    <location>
        <begin position="195"/>
        <end position="342"/>
    </location>
</feature>
<dbReference type="Gene3D" id="3.40.1280.10">
    <property type="match status" value="1"/>
</dbReference>
<evidence type="ECO:0000313" key="5">
    <source>
        <dbReference type="Proteomes" id="UP000323597"/>
    </source>
</evidence>
<organism evidence="4 5">
    <name type="scientific">Gossypium mustelinum</name>
    <name type="common">Cotton</name>
    <name type="synonym">Gossypium caicoense</name>
    <dbReference type="NCBI Taxonomy" id="34275"/>
    <lineage>
        <taxon>Eukaryota</taxon>
        <taxon>Viridiplantae</taxon>
        <taxon>Streptophyta</taxon>
        <taxon>Embryophyta</taxon>
        <taxon>Tracheophyta</taxon>
        <taxon>Spermatophyta</taxon>
        <taxon>Magnoliopsida</taxon>
        <taxon>eudicotyledons</taxon>
        <taxon>Gunneridae</taxon>
        <taxon>Pentapetalae</taxon>
        <taxon>rosids</taxon>
        <taxon>malvids</taxon>
        <taxon>Malvales</taxon>
        <taxon>Malvaceae</taxon>
        <taxon>Malvoideae</taxon>
        <taxon>Gossypium</taxon>
    </lineage>
</organism>
<dbReference type="InterPro" id="IPR001537">
    <property type="entry name" value="SpoU_MeTrfase"/>
</dbReference>
<dbReference type="InterPro" id="IPR051259">
    <property type="entry name" value="rRNA_Methyltransferase"/>
</dbReference>
<dbReference type="EMBL" id="CM017646">
    <property type="protein sequence ID" value="TYJ10698.1"/>
    <property type="molecule type" value="Genomic_DNA"/>
</dbReference>
<name>A0A5D2X9E8_GOSMU</name>
<accession>A0A5D2X9E8</accession>